<name>E7FRY1_9LACO</name>
<dbReference type="AlphaFoldDB" id="E7FRY1"/>
<dbReference type="PANTHER" id="PTHR43000">
    <property type="entry name" value="DTDP-D-GLUCOSE 4,6-DEHYDRATASE-RELATED"/>
    <property type="match status" value="1"/>
</dbReference>
<dbReference type="RefSeq" id="WP_003695764.1">
    <property type="nucleotide sequence ID" value="NZ_AFYE01000053.1"/>
</dbReference>
<comment type="similarity">
    <text evidence="1">Belongs to the NAD(P)-dependent epimerase/dehydratase family.</text>
</comment>
<evidence type="ECO:0000313" key="3">
    <source>
        <dbReference type="EMBL" id="EFZ34263.1"/>
    </source>
</evidence>
<comment type="caution">
    <text evidence="3">The sequence shown here is derived from an EMBL/GenBank/DDBJ whole genome shotgun (WGS) entry which is preliminary data.</text>
</comment>
<sequence length="331" mass="36943">MDLNSFNGKTLFVTGATGLIGQTLIRRVLEFNRDNGGSIKVIASVRNIEKAHGIFGEDHSEEELSYVVSDICSIPLEDMGIDYIVHAASNTSSRSFIEKPMEIIDTAIEGTKRVLKLAEINKVSAMVYLSTMEVYGTPLTDEKIDERHATNLNSMSVRSCYPESKRMCENICVSYQKEYAVPTVVLRLTQTFGPGVQYNDGRVFAEFARCAIEGRDIVLKTKGETKREYLHVNDAVNAIFTALIKGQPGEAYNVANEDTYCSIYEMAELVADRCAGGRISVQIQEEDSSKYGYAPTLHMNLDTSKLRSLGWMPEHDLEETFRDMIADMSCC</sequence>
<accession>E7FRY1</accession>
<dbReference type="InterPro" id="IPR036291">
    <property type="entry name" value="NAD(P)-bd_dom_sf"/>
</dbReference>
<organism evidence="3 4">
    <name type="scientific">Ligilactobacillus ruminis ATCC 25644</name>
    <dbReference type="NCBI Taxonomy" id="525362"/>
    <lineage>
        <taxon>Bacteria</taxon>
        <taxon>Bacillati</taxon>
        <taxon>Bacillota</taxon>
        <taxon>Bacilli</taxon>
        <taxon>Lactobacillales</taxon>
        <taxon>Lactobacillaceae</taxon>
        <taxon>Ligilactobacillus</taxon>
    </lineage>
</organism>
<gene>
    <name evidence="3" type="ORF">HMPREF0542_11658</name>
</gene>
<evidence type="ECO:0000313" key="4">
    <source>
        <dbReference type="Proteomes" id="UP000004099"/>
    </source>
</evidence>
<evidence type="ECO:0000259" key="2">
    <source>
        <dbReference type="Pfam" id="PF01370"/>
    </source>
</evidence>
<dbReference type="HOGENOM" id="CLU_007383_4_0_9"/>
<dbReference type="Pfam" id="PF01370">
    <property type="entry name" value="Epimerase"/>
    <property type="match status" value="1"/>
</dbReference>
<feature type="domain" description="NAD-dependent epimerase/dehydratase" evidence="2">
    <location>
        <begin position="12"/>
        <end position="255"/>
    </location>
</feature>
<dbReference type="InterPro" id="IPR001509">
    <property type="entry name" value="Epimerase_deHydtase"/>
</dbReference>
<dbReference type="Proteomes" id="UP000004099">
    <property type="component" value="Unassembled WGS sequence"/>
</dbReference>
<dbReference type="SUPFAM" id="SSF51735">
    <property type="entry name" value="NAD(P)-binding Rossmann-fold domains"/>
    <property type="match status" value="1"/>
</dbReference>
<dbReference type="PATRIC" id="fig|525362.12.peg.1164"/>
<dbReference type="EMBL" id="ACGS02000044">
    <property type="protein sequence ID" value="EFZ34263.1"/>
    <property type="molecule type" value="Genomic_DNA"/>
</dbReference>
<dbReference type="Gene3D" id="3.40.50.720">
    <property type="entry name" value="NAD(P)-binding Rossmann-like Domain"/>
    <property type="match status" value="1"/>
</dbReference>
<protein>
    <submittedName>
        <fullName evidence="3">NAD dependent epimerase/dehydratase family protein</fullName>
    </submittedName>
</protein>
<proteinExistence type="inferred from homology"/>
<reference evidence="3 4" key="1">
    <citation type="submission" date="2011-01" db="EMBL/GenBank/DDBJ databases">
        <authorList>
            <person name="Muzny D."/>
            <person name="Qin X."/>
            <person name="Buhay C."/>
            <person name="Dugan-Rocha S."/>
            <person name="Ding Y."/>
            <person name="Chen G."/>
            <person name="Hawes A."/>
            <person name="Holder M."/>
            <person name="Jhangiani S."/>
            <person name="Johnson A."/>
            <person name="Khan Z."/>
            <person name="Li Z."/>
            <person name="Liu W."/>
            <person name="Liu X."/>
            <person name="Perez L."/>
            <person name="Shen H."/>
            <person name="Wang Q."/>
            <person name="Watt J."/>
            <person name="Xi L."/>
            <person name="Xin Y."/>
            <person name="Zhou J."/>
            <person name="Deng J."/>
            <person name="Jiang H."/>
            <person name="Liu Y."/>
            <person name="Qu J."/>
            <person name="Song X.-Z."/>
            <person name="Zhang L."/>
            <person name="Villasana D."/>
            <person name="Johnson A."/>
            <person name="Liu J."/>
            <person name="Liyanage D."/>
            <person name="Lorensuhewa L."/>
            <person name="Robinson T."/>
            <person name="Song A."/>
            <person name="Song B.-B."/>
            <person name="Dinh H."/>
            <person name="Thornton R."/>
            <person name="Coyle M."/>
            <person name="Francisco L."/>
            <person name="Jackson L."/>
            <person name="Javaid M."/>
            <person name="Korchina V."/>
            <person name="Kovar C."/>
            <person name="Mata R."/>
            <person name="Mathew T."/>
            <person name="Ngo R."/>
            <person name="Nguyen L."/>
            <person name="Nguyen N."/>
            <person name="Okwuonu G."/>
            <person name="Ongeri F."/>
            <person name="Pham C."/>
            <person name="Simmons D."/>
            <person name="Wilczek-Boney K."/>
            <person name="Hale W."/>
            <person name="Jakkamsetti A."/>
            <person name="Pham P."/>
            <person name="Ruth R."/>
            <person name="San Lucas F."/>
            <person name="Warren J."/>
            <person name="Zhang J."/>
            <person name="Zhao Z."/>
            <person name="Zhou C."/>
            <person name="Zhu D."/>
            <person name="Lee S."/>
            <person name="Bess C."/>
            <person name="Blankenburg K."/>
            <person name="Forbes L."/>
            <person name="Fu Q."/>
            <person name="Gubbala S."/>
            <person name="Hirani K."/>
            <person name="Jayaseelan J.C."/>
            <person name="Lara F."/>
            <person name="Munidasa M."/>
            <person name="Palculict T."/>
            <person name="Patil S."/>
            <person name="Pu L.-L."/>
            <person name="Saada N."/>
            <person name="Tang L."/>
            <person name="Weissenberger G."/>
            <person name="Zhu Y."/>
            <person name="Hemphill L."/>
            <person name="Shang Y."/>
            <person name="Youmans B."/>
            <person name="Ayvaz T."/>
            <person name="Ross M."/>
            <person name="Santibanez J."/>
            <person name="Aqrawi P."/>
            <person name="Gross S."/>
            <person name="Joshi V."/>
            <person name="Fowler G."/>
            <person name="Nazareth L."/>
            <person name="Reid J."/>
            <person name="Worley K."/>
            <person name="Petrosino J."/>
            <person name="Highlander S."/>
            <person name="Gibbs R."/>
        </authorList>
    </citation>
    <scope>NUCLEOTIDE SEQUENCE [LARGE SCALE GENOMIC DNA]</scope>
    <source>
        <strain evidence="3 4">ATCC 25644</strain>
    </source>
</reference>
<evidence type="ECO:0000256" key="1">
    <source>
        <dbReference type="ARBA" id="ARBA00007637"/>
    </source>
</evidence>